<dbReference type="AlphaFoldDB" id="A0A1V3C3V8"/>
<feature type="transmembrane region" description="Helical" evidence="1">
    <location>
        <begin position="59"/>
        <end position="79"/>
    </location>
</feature>
<evidence type="ECO:0000313" key="2">
    <source>
        <dbReference type="EMBL" id="OOC55216.1"/>
    </source>
</evidence>
<reference evidence="3" key="1">
    <citation type="submission" date="2016-08" db="EMBL/GenBank/DDBJ databases">
        <authorList>
            <person name="Tokovenko B."/>
            <person name="Kalinowski J."/>
        </authorList>
    </citation>
    <scope>NUCLEOTIDE SEQUENCE [LARGE SCALE GENOMIC DNA]</scope>
    <source>
        <strain evidence="3">UTMC102</strain>
    </source>
</reference>
<dbReference type="EMBL" id="MCOK01000001">
    <property type="protein sequence ID" value="OOC55216.1"/>
    <property type="molecule type" value="Genomic_DNA"/>
</dbReference>
<sequence length="116" mass="12418">MVVSPLMLLISLLLRHRTRIARRLLERLRSLALSLSLGSTAWPAAGRRWGDWAAAPTVLWALCAGLAAAGITVGVWHVLRAGAGGRRRPHVSVFVLSVVFSLTLGSLMAWSVAVAV</sequence>
<accession>A0A1V3C3V8</accession>
<dbReference type="Proteomes" id="UP000189004">
    <property type="component" value="Unassembled WGS sequence"/>
</dbReference>
<evidence type="ECO:0000313" key="3">
    <source>
        <dbReference type="Proteomes" id="UP000189004"/>
    </source>
</evidence>
<proteinExistence type="predicted"/>
<keyword evidence="3" id="KW-1185">Reference proteome</keyword>
<keyword evidence="1" id="KW-0472">Membrane</keyword>
<keyword evidence="1" id="KW-0812">Transmembrane</keyword>
<gene>
    <name evidence="2" type="ORF">NOSIN_16515</name>
</gene>
<evidence type="ECO:0000256" key="1">
    <source>
        <dbReference type="SAM" id="Phobius"/>
    </source>
</evidence>
<protein>
    <submittedName>
        <fullName evidence="2">Uncharacterized protein</fullName>
    </submittedName>
</protein>
<name>A0A1V3C3V8_9ACTN</name>
<feature type="transmembrane region" description="Helical" evidence="1">
    <location>
        <begin position="91"/>
        <end position="113"/>
    </location>
</feature>
<keyword evidence="1" id="KW-1133">Transmembrane helix</keyword>
<comment type="caution">
    <text evidence="2">The sequence shown here is derived from an EMBL/GenBank/DDBJ whole genome shotgun (WGS) entry which is preliminary data.</text>
</comment>
<dbReference type="STRING" id="501010.NOSIN_16515"/>
<dbReference type="RefSeq" id="WP_077691642.1">
    <property type="nucleotide sequence ID" value="NZ_MCOK01000001.1"/>
</dbReference>
<organism evidence="2 3">
    <name type="scientific">Nocardiopsis sinuspersici</name>
    <dbReference type="NCBI Taxonomy" id="501010"/>
    <lineage>
        <taxon>Bacteria</taxon>
        <taxon>Bacillati</taxon>
        <taxon>Actinomycetota</taxon>
        <taxon>Actinomycetes</taxon>
        <taxon>Streptosporangiales</taxon>
        <taxon>Nocardiopsidaceae</taxon>
        <taxon>Nocardiopsis</taxon>
    </lineage>
</organism>